<evidence type="ECO:0000256" key="1">
    <source>
        <dbReference type="ARBA" id="ARBA00010466"/>
    </source>
</evidence>
<keyword evidence="2" id="KW-0805">Transcription regulation</keyword>
<keyword evidence="4" id="KW-0804">Transcription</keyword>
<dbReference type="PANTHER" id="PTHR34294">
    <property type="entry name" value="TRANSCRIPTIONAL REGULATOR-RELATED"/>
    <property type="match status" value="1"/>
</dbReference>
<sequence>MYSTDGEDASDNRAGADSRFPPDLMYAAARLYYLEEANQAEVARRIGTSRATVSRLLSEARRQGIVRIEVVLPEMEQTDDLAAQVAAELGLQRVHLSQTSASGHTGRVLAPALSEALESVGLTAGDVLLVSSGRTVYEAAQFDLPRLPGVLVAPTVGGQDEPEAWYQTNEITRAVAVKIGGRPTFLYAPALPGPDLYASLLDDPSIRRVLELWVSAKCVMVGIGAPPLTRQSLPAFVPTDAASLRMAVADICSRFYDRHGKPVSFPGSDRLMATGLDMLERIPYGIAVAVGAEKVAGIIAGAQAGYFNRLVTDPETAALLLSAAEQQATG</sequence>
<dbReference type="InterPro" id="IPR037171">
    <property type="entry name" value="NagB/RpiA_transferase-like"/>
</dbReference>
<dbReference type="SUPFAM" id="SSF100950">
    <property type="entry name" value="NagB/RpiA/CoA transferase-like"/>
    <property type="match status" value="1"/>
</dbReference>
<evidence type="ECO:0000259" key="6">
    <source>
        <dbReference type="Pfam" id="PF04545"/>
    </source>
</evidence>
<dbReference type="PANTHER" id="PTHR34294:SF1">
    <property type="entry name" value="TRANSCRIPTIONAL REGULATOR LSRR"/>
    <property type="match status" value="1"/>
</dbReference>
<comment type="similarity">
    <text evidence="1">Belongs to the SorC transcriptional regulatory family.</text>
</comment>
<dbReference type="Pfam" id="PF04545">
    <property type="entry name" value="Sigma70_r4"/>
    <property type="match status" value="1"/>
</dbReference>
<dbReference type="InterPro" id="IPR007324">
    <property type="entry name" value="Sugar-bd_dom_put"/>
</dbReference>
<evidence type="ECO:0000313" key="8">
    <source>
        <dbReference type="Proteomes" id="UP000460435"/>
    </source>
</evidence>
<dbReference type="InterPro" id="IPR051054">
    <property type="entry name" value="SorC_transcr_regulators"/>
</dbReference>
<keyword evidence="8" id="KW-1185">Reference proteome</keyword>
<proteinExistence type="inferred from homology"/>
<dbReference type="EMBL" id="WLZY01000004">
    <property type="protein sequence ID" value="NDL58049.1"/>
    <property type="molecule type" value="Genomic_DNA"/>
</dbReference>
<dbReference type="Pfam" id="PF04198">
    <property type="entry name" value="Sugar-bind"/>
    <property type="match status" value="1"/>
</dbReference>
<dbReference type="Proteomes" id="UP000460435">
    <property type="component" value="Unassembled WGS sequence"/>
</dbReference>
<dbReference type="GO" id="GO:0030246">
    <property type="term" value="F:carbohydrate binding"/>
    <property type="evidence" value="ECO:0007669"/>
    <property type="project" value="InterPro"/>
</dbReference>
<gene>
    <name evidence="7" type="ORF">F7O44_13300</name>
</gene>
<organism evidence="7 8">
    <name type="scientific">Phytoactinopolyspora mesophila</name>
    <dbReference type="NCBI Taxonomy" id="2650750"/>
    <lineage>
        <taxon>Bacteria</taxon>
        <taxon>Bacillati</taxon>
        <taxon>Actinomycetota</taxon>
        <taxon>Actinomycetes</taxon>
        <taxon>Jiangellales</taxon>
        <taxon>Jiangellaceae</taxon>
        <taxon>Phytoactinopolyspora</taxon>
    </lineage>
</organism>
<keyword evidence="3" id="KW-0238">DNA-binding</keyword>
<evidence type="ECO:0000256" key="3">
    <source>
        <dbReference type="ARBA" id="ARBA00023125"/>
    </source>
</evidence>
<dbReference type="GO" id="GO:0003700">
    <property type="term" value="F:DNA-binding transcription factor activity"/>
    <property type="evidence" value="ECO:0007669"/>
    <property type="project" value="InterPro"/>
</dbReference>
<comment type="caution">
    <text evidence="7">The sequence shown here is derived from an EMBL/GenBank/DDBJ whole genome shotgun (WGS) entry which is preliminary data.</text>
</comment>
<dbReference type="InterPro" id="IPR007630">
    <property type="entry name" value="RNA_pol_sigma70_r4"/>
</dbReference>
<dbReference type="GO" id="GO:0003677">
    <property type="term" value="F:DNA binding"/>
    <property type="evidence" value="ECO:0007669"/>
    <property type="project" value="UniProtKB-KW"/>
</dbReference>
<dbReference type="GO" id="GO:0006352">
    <property type="term" value="P:DNA-templated transcription initiation"/>
    <property type="evidence" value="ECO:0007669"/>
    <property type="project" value="InterPro"/>
</dbReference>
<dbReference type="AlphaFoldDB" id="A0A7K3M410"/>
<evidence type="ECO:0000259" key="5">
    <source>
        <dbReference type="Pfam" id="PF04198"/>
    </source>
</evidence>
<name>A0A7K3M410_9ACTN</name>
<reference evidence="7 8" key="1">
    <citation type="submission" date="2019-11" db="EMBL/GenBank/DDBJ databases">
        <authorList>
            <person name="Li X.-J."/>
            <person name="Feng X.-M."/>
        </authorList>
    </citation>
    <scope>NUCLEOTIDE SEQUENCE [LARGE SCALE GENOMIC DNA]</scope>
    <source>
        <strain evidence="7 8">XMNu-373</strain>
    </source>
</reference>
<evidence type="ECO:0000313" key="7">
    <source>
        <dbReference type="EMBL" id="NDL58049.1"/>
    </source>
</evidence>
<dbReference type="Gene3D" id="3.40.50.1360">
    <property type="match status" value="1"/>
</dbReference>
<protein>
    <submittedName>
        <fullName evidence="7">Helix-turn-helix domain-containing protein</fullName>
    </submittedName>
</protein>
<dbReference type="Gene3D" id="1.10.10.10">
    <property type="entry name" value="Winged helix-like DNA-binding domain superfamily/Winged helix DNA-binding domain"/>
    <property type="match status" value="1"/>
</dbReference>
<feature type="domain" description="RNA polymerase sigma-70 region 4" evidence="6">
    <location>
        <begin position="30"/>
        <end position="62"/>
    </location>
</feature>
<dbReference type="InterPro" id="IPR036388">
    <property type="entry name" value="WH-like_DNA-bd_sf"/>
</dbReference>
<evidence type="ECO:0000256" key="2">
    <source>
        <dbReference type="ARBA" id="ARBA00023015"/>
    </source>
</evidence>
<accession>A0A7K3M410</accession>
<feature type="domain" description="Sugar-binding" evidence="5">
    <location>
        <begin position="75"/>
        <end position="322"/>
    </location>
</feature>
<evidence type="ECO:0000256" key="4">
    <source>
        <dbReference type="ARBA" id="ARBA00023163"/>
    </source>
</evidence>